<name>A0A212I9E2_9ENTR</name>
<dbReference type="RefSeq" id="WP_046670856.1">
    <property type="nucleotide sequence ID" value="NZ_LT598670.1"/>
</dbReference>
<reference evidence="1" key="1">
    <citation type="submission" date="2016-04" db="EMBL/GenBank/DDBJ databases">
        <authorList>
            <person name="Evans L.H."/>
            <person name="Alamgir A."/>
            <person name="Owens N."/>
            <person name="Weber N.D."/>
            <person name="Virtaneva K."/>
            <person name="Barbian K."/>
            <person name="Babar A."/>
            <person name="Rosenke K."/>
        </authorList>
    </citation>
    <scope>NUCLEOTIDE SEQUENCE</scope>
    <source>
        <strain evidence="1">86-2</strain>
        <strain evidence="2">92-3</strain>
    </source>
</reference>
<dbReference type="AlphaFoldDB" id="A0A212I9E2"/>
<organism evidence="1">
    <name type="scientific">uncultured Citrobacter sp</name>
    <dbReference type="NCBI Taxonomy" id="200446"/>
    <lineage>
        <taxon>Bacteria</taxon>
        <taxon>Pseudomonadati</taxon>
        <taxon>Pseudomonadota</taxon>
        <taxon>Gammaproteobacteria</taxon>
        <taxon>Enterobacterales</taxon>
        <taxon>Enterobacteriaceae</taxon>
        <taxon>Citrobacter</taxon>
        <taxon>environmental samples</taxon>
    </lineage>
</organism>
<dbReference type="EMBL" id="FLUA01000026">
    <property type="protein sequence ID" value="SBV63148.1"/>
    <property type="molecule type" value="Genomic_DNA"/>
</dbReference>
<protein>
    <submittedName>
        <fullName evidence="1">Uncharacterized protein</fullName>
    </submittedName>
</protein>
<gene>
    <name evidence="1" type="ORF">KL86CIT2_290090</name>
    <name evidence="2" type="ORF">KM92CIT3_40349</name>
</gene>
<proteinExistence type="predicted"/>
<evidence type="ECO:0000313" key="1">
    <source>
        <dbReference type="EMBL" id="SBV63148.1"/>
    </source>
</evidence>
<sequence>MATSYISEHSAEYYLVPALKKILQEKYSHVAPVFPWMSREFCKISRRLHKDDLFHVLVMFPRRPKFNDPDNGEIYVTINHELEAFNKVGEEKGVPVIAGCPRAVDIWDLANCHNYVWLDLAQSNNHEYLNPISKMEKKGCLLEKEDIVALVRNSAIFNLETFEDFWRDAKETQPYRMYGSQYKPVYFLIKIY</sequence>
<accession>A0A212I9E2</accession>
<evidence type="ECO:0000313" key="2">
    <source>
        <dbReference type="EMBL" id="SBV64256.1"/>
    </source>
</evidence>
<dbReference type="EMBL" id="FLUB01000016">
    <property type="protein sequence ID" value="SBV64256.1"/>
    <property type="molecule type" value="Genomic_DNA"/>
</dbReference>